<keyword evidence="6" id="KW-1185">Reference proteome</keyword>
<dbReference type="RefSeq" id="WP_354509678.1">
    <property type="nucleotide sequence ID" value="NZ_JBEPMO010000012.1"/>
</dbReference>
<dbReference type="Pfam" id="PF06580">
    <property type="entry name" value="His_kinase"/>
    <property type="match status" value="1"/>
</dbReference>
<gene>
    <name evidence="5" type="ORF">ABID46_002035</name>
</gene>
<evidence type="ECO:0000259" key="4">
    <source>
        <dbReference type="Pfam" id="PF06580"/>
    </source>
</evidence>
<dbReference type="InterPro" id="IPR036890">
    <property type="entry name" value="HATPase_C_sf"/>
</dbReference>
<dbReference type="Gene3D" id="1.25.40.10">
    <property type="entry name" value="Tetratricopeptide repeat domain"/>
    <property type="match status" value="3"/>
</dbReference>
<feature type="domain" description="Signal transduction histidine kinase internal region" evidence="4">
    <location>
        <begin position="469"/>
        <end position="538"/>
    </location>
</feature>
<evidence type="ECO:0000313" key="5">
    <source>
        <dbReference type="EMBL" id="MET3732446.1"/>
    </source>
</evidence>
<feature type="coiled-coil region" evidence="1">
    <location>
        <begin position="87"/>
        <end position="114"/>
    </location>
</feature>
<dbReference type="Proteomes" id="UP001549146">
    <property type="component" value="Unassembled WGS sequence"/>
</dbReference>
<keyword evidence="2" id="KW-1133">Transmembrane helix</keyword>
<keyword evidence="2" id="KW-0472">Membrane</keyword>
<dbReference type="SUPFAM" id="SSF48452">
    <property type="entry name" value="TPR-like"/>
    <property type="match status" value="2"/>
</dbReference>
<dbReference type="InterPro" id="IPR011990">
    <property type="entry name" value="TPR-like_helical_dom_sf"/>
</dbReference>
<dbReference type="SUPFAM" id="SSF55874">
    <property type="entry name" value="ATPase domain of HSP90 chaperone/DNA topoisomerase II/histidine kinase"/>
    <property type="match status" value="1"/>
</dbReference>
<proteinExistence type="predicted"/>
<dbReference type="Pfam" id="PF02518">
    <property type="entry name" value="HATPase_c"/>
    <property type="match status" value="1"/>
</dbReference>
<dbReference type="InterPro" id="IPR050640">
    <property type="entry name" value="Bact_2-comp_sensor_kinase"/>
</dbReference>
<evidence type="ECO:0000256" key="2">
    <source>
        <dbReference type="SAM" id="Phobius"/>
    </source>
</evidence>
<name>A0ABV2LV62_9FLAO</name>
<evidence type="ECO:0000259" key="3">
    <source>
        <dbReference type="Pfam" id="PF02518"/>
    </source>
</evidence>
<feature type="domain" description="Histidine kinase/HSP90-like ATPase" evidence="3">
    <location>
        <begin position="562"/>
        <end position="626"/>
    </location>
</feature>
<keyword evidence="1" id="KW-0175">Coiled coil</keyword>
<accession>A0ABV2LV62</accession>
<keyword evidence="2" id="KW-0812">Transmembrane</keyword>
<organism evidence="5 6">
    <name type="scientific">Moheibacter stercoris</name>
    <dbReference type="NCBI Taxonomy" id="1628251"/>
    <lineage>
        <taxon>Bacteria</taxon>
        <taxon>Pseudomonadati</taxon>
        <taxon>Bacteroidota</taxon>
        <taxon>Flavobacteriia</taxon>
        <taxon>Flavobacteriales</taxon>
        <taxon>Weeksellaceae</taxon>
        <taxon>Moheibacter</taxon>
    </lineage>
</organism>
<feature type="coiled-coil region" evidence="1">
    <location>
        <begin position="392"/>
        <end position="421"/>
    </location>
</feature>
<evidence type="ECO:0000313" key="6">
    <source>
        <dbReference type="Proteomes" id="UP001549146"/>
    </source>
</evidence>
<comment type="caution">
    <text evidence="5">The sequence shown here is derived from an EMBL/GenBank/DDBJ whole genome shotgun (WGS) entry which is preliminary data.</text>
</comment>
<dbReference type="Gene3D" id="3.30.565.10">
    <property type="entry name" value="Histidine kinase-like ATPase, C-terminal domain"/>
    <property type="match status" value="1"/>
</dbReference>
<dbReference type="SMART" id="SM00028">
    <property type="entry name" value="TPR"/>
    <property type="match status" value="4"/>
</dbReference>
<dbReference type="PANTHER" id="PTHR34220:SF7">
    <property type="entry name" value="SENSOR HISTIDINE KINASE YPDA"/>
    <property type="match status" value="1"/>
</dbReference>
<sequence length="669" mass="76979">MRLFVLLILSLWTIHPLVGQIKEMKDKLEVKGLTDAQKVKIYEALSKAYYGEQLDSSAVYADRSYQLAIKLNSPEDIAKALIRQSILLTNEGDLKKAIEKLKQAENLAKTNQYKEVEAWVYNSLAKSFKNQPDSALHYYNKSLELAKKLKLNDLVLKNKIQSSVILLHQKRYSELSDLYHKIIPQLEKNNDVEGLIETYTYMSLNFRDMYEKKKSLLYAEKAINLAPQIQDKKLKAFVLGALGGGVIGYFESFGKAEPLIRESLELGKTLNDKVFIRNSYKRMAILHYNNDNIKRAAEIIDSLLPGSGDPDLYKMKGSILYENNQLKDAERYLNEAYKMYEKDGALIQQKIVIQQLIDTKLAGIGDEKLTDYFYLLDSINMVINDKDNKAQFIDMETRYRTAEKEAEIKEKELELAESKNRVLLISGVAILLIASGAFSFWFVGNRQKQKELIRSKQIFELQNNLNLKELESLNNQLNPHEVKNLITSIAPDIITKAPEAYKKMIKLFNVTRASLSNQLTEPLQNQINQAEDFLQLQQSISPNVWSYEIQNNCEECNMEIPRLLLKNMVENAVKHGMKTLKNDGEILVSIFKDDQNLYIQIKDNGNGEKENQKLESTGIGFSTYHKLFKMANKFNERKASLELSRIDSWTQTQISIPLKYKFHNQLNSE</sequence>
<dbReference type="PANTHER" id="PTHR34220">
    <property type="entry name" value="SENSOR HISTIDINE KINASE YPDA"/>
    <property type="match status" value="1"/>
</dbReference>
<dbReference type="EMBL" id="JBEPMO010000012">
    <property type="protein sequence ID" value="MET3732446.1"/>
    <property type="molecule type" value="Genomic_DNA"/>
</dbReference>
<evidence type="ECO:0000256" key="1">
    <source>
        <dbReference type="SAM" id="Coils"/>
    </source>
</evidence>
<dbReference type="InterPro" id="IPR003594">
    <property type="entry name" value="HATPase_dom"/>
</dbReference>
<protein>
    <submittedName>
        <fullName evidence="5">Tetratricopeptide (TPR) repeat protein</fullName>
    </submittedName>
</protein>
<reference evidence="5 6" key="1">
    <citation type="submission" date="2024-06" db="EMBL/GenBank/DDBJ databases">
        <title>Genomic Encyclopedia of Type Strains, Phase IV (KMG-IV): sequencing the most valuable type-strain genomes for metagenomic binning, comparative biology and taxonomic classification.</title>
        <authorList>
            <person name="Goeker M."/>
        </authorList>
    </citation>
    <scope>NUCLEOTIDE SEQUENCE [LARGE SCALE GENOMIC DNA]</scope>
    <source>
        <strain evidence="5 6">DSM 29388</strain>
    </source>
</reference>
<feature type="transmembrane region" description="Helical" evidence="2">
    <location>
        <begin position="422"/>
        <end position="444"/>
    </location>
</feature>
<dbReference type="InterPro" id="IPR010559">
    <property type="entry name" value="Sig_transdc_His_kin_internal"/>
</dbReference>
<dbReference type="InterPro" id="IPR019734">
    <property type="entry name" value="TPR_rpt"/>
</dbReference>